<evidence type="ECO:0000313" key="1">
    <source>
        <dbReference type="EMBL" id="HFI91319.1"/>
    </source>
</evidence>
<proteinExistence type="predicted"/>
<dbReference type="EMBL" id="DSUJ01000008">
    <property type="protein sequence ID" value="HFI91319.1"/>
    <property type="molecule type" value="Genomic_DNA"/>
</dbReference>
<accession>A0A7V2ZJW6</accession>
<name>A0A7V2ZJW6_9BACT</name>
<dbReference type="RefSeq" id="WP_304144729.1">
    <property type="nucleotide sequence ID" value="NZ_JAOAIE010000045.1"/>
</dbReference>
<reference evidence="1" key="1">
    <citation type="journal article" date="2020" name="mSystems">
        <title>Genome- and Community-Level Interaction Insights into Carbon Utilization and Element Cycling Functions of Hydrothermarchaeota in Hydrothermal Sediment.</title>
        <authorList>
            <person name="Zhou Z."/>
            <person name="Liu Y."/>
            <person name="Xu W."/>
            <person name="Pan J."/>
            <person name="Luo Z.H."/>
            <person name="Li M."/>
        </authorList>
    </citation>
    <scope>NUCLEOTIDE SEQUENCE [LARGE SCALE GENOMIC DNA]</scope>
    <source>
        <strain evidence="1">SpSt-479</strain>
    </source>
</reference>
<comment type="caution">
    <text evidence="1">The sequence shown here is derived from an EMBL/GenBank/DDBJ whole genome shotgun (WGS) entry which is preliminary data.</text>
</comment>
<sequence length="172" mass="18935">MSTGQMMLALGAVILLSLLILRFNGTTFTAQEMTMDSKMGILAISVANSYIDVAKKKAFDEVVMDTTKPSITLSDLSSTLGKESGEVYPDFDDFDDYNLPAGEVIVDTTTLINPSKSTKATPFYITSKVYYVTTANPNTPAMVKTWNKKLEVKVWTEGLIDTIRMSTVSSMW</sequence>
<gene>
    <name evidence="1" type="ORF">ENS31_07270</name>
</gene>
<protein>
    <submittedName>
        <fullName evidence="1">Uncharacterized protein</fullName>
    </submittedName>
</protein>
<dbReference type="AlphaFoldDB" id="A0A7V2ZJW6"/>
<organism evidence="1">
    <name type="scientific">Ignavibacterium album</name>
    <dbReference type="NCBI Taxonomy" id="591197"/>
    <lineage>
        <taxon>Bacteria</taxon>
        <taxon>Pseudomonadati</taxon>
        <taxon>Ignavibacteriota</taxon>
        <taxon>Ignavibacteria</taxon>
        <taxon>Ignavibacteriales</taxon>
        <taxon>Ignavibacteriaceae</taxon>
        <taxon>Ignavibacterium</taxon>
    </lineage>
</organism>